<protein>
    <submittedName>
        <fullName evidence="6">Aspartate carbamoyltransferase regulatory subunit</fullName>
    </submittedName>
</protein>
<dbReference type="GO" id="GO:0006221">
    <property type="term" value="P:pyrimidine nucleotide biosynthetic process"/>
    <property type="evidence" value="ECO:0007669"/>
    <property type="project" value="UniProtKB-KW"/>
</dbReference>
<evidence type="ECO:0000256" key="1">
    <source>
        <dbReference type="ARBA" id="ARBA00022723"/>
    </source>
</evidence>
<sequence>MNIDGVENGIVLDHIRAGDCMKLYYLLGLDELDCSVAIIKNAYSQKMGRKDIIKIDAPLDLDLDALGYIDSRITVNLVRDGKLFQKKHLSLPQELVNIVVCKNPRCITSTENDVDQVFRLSDPERQLYRCVYCETAPES</sequence>
<keyword evidence="2" id="KW-0862">Zinc</keyword>
<dbReference type="GO" id="GO:0006207">
    <property type="term" value="P:'de novo' pyrimidine nucleobase biosynthetic process"/>
    <property type="evidence" value="ECO:0007669"/>
    <property type="project" value="InterPro"/>
</dbReference>
<dbReference type="Pfam" id="PF01948">
    <property type="entry name" value="PyrI"/>
    <property type="match status" value="1"/>
</dbReference>
<dbReference type="PANTHER" id="PTHR35805">
    <property type="entry name" value="ASPARTATE CARBAMOYLTRANSFERASE REGULATORY CHAIN"/>
    <property type="match status" value="1"/>
</dbReference>
<dbReference type="PANTHER" id="PTHR35805:SF1">
    <property type="entry name" value="ASPARTATE CARBAMOYLTRANSFERASE REGULATORY CHAIN"/>
    <property type="match status" value="1"/>
</dbReference>
<dbReference type="RefSeq" id="WP_154544774.1">
    <property type="nucleotide sequence ID" value="NZ_VULO01000007.1"/>
</dbReference>
<dbReference type="InterPro" id="IPR036793">
    <property type="entry name" value="Asp_carbatrfase_reg_N_sf"/>
</dbReference>
<reference evidence="6 7" key="1">
    <citation type="submission" date="2019-08" db="EMBL/GenBank/DDBJ databases">
        <title>In-depth cultivation of the pig gut microbiome towards novel bacterial diversity and tailored functional studies.</title>
        <authorList>
            <person name="Wylensek D."/>
            <person name="Hitch T.C.A."/>
            <person name="Clavel T."/>
        </authorList>
    </citation>
    <scope>NUCLEOTIDE SEQUENCE [LARGE SCALE GENOMIC DNA]</scope>
    <source>
        <strain evidence="6 7">WB03_NA08</strain>
    </source>
</reference>
<dbReference type="Proteomes" id="UP000470875">
    <property type="component" value="Unassembled WGS sequence"/>
</dbReference>
<dbReference type="InterPro" id="IPR020542">
    <property type="entry name" value="Asp_carbamoyltrfase_reg_C"/>
</dbReference>
<dbReference type="Pfam" id="PF02748">
    <property type="entry name" value="PyrI_C"/>
    <property type="match status" value="1"/>
</dbReference>
<evidence type="ECO:0000313" key="7">
    <source>
        <dbReference type="Proteomes" id="UP000470875"/>
    </source>
</evidence>
<gene>
    <name evidence="6" type="ORF">FYJ24_06535</name>
</gene>
<evidence type="ECO:0000259" key="4">
    <source>
        <dbReference type="Pfam" id="PF01948"/>
    </source>
</evidence>
<dbReference type="GO" id="GO:0016740">
    <property type="term" value="F:transferase activity"/>
    <property type="evidence" value="ECO:0007669"/>
    <property type="project" value="UniProtKB-KW"/>
</dbReference>
<dbReference type="NCBIfam" id="NF002063">
    <property type="entry name" value="PRK00893.1-3"/>
    <property type="match status" value="1"/>
</dbReference>
<evidence type="ECO:0000256" key="2">
    <source>
        <dbReference type="ARBA" id="ARBA00022833"/>
    </source>
</evidence>
<dbReference type="GO" id="GO:0046872">
    <property type="term" value="F:metal ion binding"/>
    <property type="evidence" value="ECO:0007669"/>
    <property type="project" value="UniProtKB-KW"/>
</dbReference>
<evidence type="ECO:0000259" key="5">
    <source>
        <dbReference type="Pfam" id="PF02748"/>
    </source>
</evidence>
<dbReference type="InterPro" id="IPR020545">
    <property type="entry name" value="Asp_carbamoyltransf_reg_N"/>
</dbReference>
<organism evidence="6 7">
    <name type="scientific">Scrofimicrobium canadense</name>
    <dbReference type="NCBI Taxonomy" id="2652290"/>
    <lineage>
        <taxon>Bacteria</taxon>
        <taxon>Bacillati</taxon>
        <taxon>Actinomycetota</taxon>
        <taxon>Actinomycetes</taxon>
        <taxon>Actinomycetales</taxon>
        <taxon>Actinomycetaceae</taxon>
        <taxon>Scrofimicrobium</taxon>
    </lineage>
</organism>
<dbReference type="AlphaFoldDB" id="A0A6N7W7E4"/>
<keyword evidence="1" id="KW-0479">Metal-binding</keyword>
<feature type="domain" description="Aspartate carbamoyltransferase regulatory subunit N-terminal" evidence="4">
    <location>
        <begin position="1"/>
        <end position="89"/>
    </location>
</feature>
<dbReference type="GO" id="GO:0009347">
    <property type="term" value="C:aspartate carbamoyltransferase complex"/>
    <property type="evidence" value="ECO:0007669"/>
    <property type="project" value="InterPro"/>
</dbReference>
<comment type="caution">
    <text evidence="6">The sequence shown here is derived from an EMBL/GenBank/DDBJ whole genome shotgun (WGS) entry which is preliminary data.</text>
</comment>
<name>A0A6N7W7E4_9ACTO</name>
<keyword evidence="6" id="KW-0808">Transferase</keyword>
<evidence type="ECO:0000313" key="6">
    <source>
        <dbReference type="EMBL" id="MSS84423.1"/>
    </source>
</evidence>
<proteinExistence type="predicted"/>
<dbReference type="SUPFAM" id="SSF57825">
    <property type="entry name" value="Aspartate carbamoyltransferase, Regulatory-chain, C-terminal domain"/>
    <property type="match status" value="1"/>
</dbReference>
<dbReference type="EMBL" id="VULO01000007">
    <property type="protein sequence ID" value="MSS84423.1"/>
    <property type="molecule type" value="Genomic_DNA"/>
</dbReference>
<feature type="domain" description="Aspartate carbamoyltransferase regulatory subunit C-terminal" evidence="5">
    <location>
        <begin position="95"/>
        <end position="136"/>
    </location>
</feature>
<dbReference type="InterPro" id="IPR002801">
    <property type="entry name" value="Asp_carbamoylTrfase_reg"/>
</dbReference>
<dbReference type="InterPro" id="IPR036792">
    <property type="entry name" value="Asp_carbatrfase_reg_C_sf"/>
</dbReference>
<dbReference type="Gene3D" id="2.30.30.20">
    <property type="entry name" value="Aspartate carbamoyltransferase regulatory subunit, C-terminal domain"/>
    <property type="match status" value="1"/>
</dbReference>
<dbReference type="SUPFAM" id="SSF54893">
    <property type="entry name" value="Aspartate carbamoyltransferase, Regulatory-chain, N-terminal domain"/>
    <property type="match status" value="1"/>
</dbReference>
<dbReference type="Gene3D" id="3.30.70.140">
    <property type="entry name" value="Aspartate carbamoyltransferase regulatory subunit, N-terminal domain"/>
    <property type="match status" value="1"/>
</dbReference>
<evidence type="ECO:0000256" key="3">
    <source>
        <dbReference type="ARBA" id="ARBA00022975"/>
    </source>
</evidence>
<keyword evidence="3" id="KW-0665">Pyrimidine biosynthesis</keyword>
<keyword evidence="7" id="KW-1185">Reference proteome</keyword>
<accession>A0A6N7W7E4</accession>